<dbReference type="EMBL" id="MLJW01000001">
    <property type="protein sequence ID" value="OIR19729.1"/>
    <property type="molecule type" value="Genomic_DNA"/>
</dbReference>
<dbReference type="AlphaFoldDB" id="A0A1J5TFK3"/>
<comment type="caution">
    <text evidence="2">The sequence shown here is derived from an EMBL/GenBank/DDBJ whole genome shotgun (WGS) entry which is preliminary data.</text>
</comment>
<organism evidence="2">
    <name type="scientific">mine drainage metagenome</name>
    <dbReference type="NCBI Taxonomy" id="410659"/>
    <lineage>
        <taxon>unclassified sequences</taxon>
        <taxon>metagenomes</taxon>
        <taxon>ecological metagenomes</taxon>
    </lineage>
</organism>
<sequence>MLKRYLVFAVLLSMTSWAQAKDVSAQQVGVEYARGNLDKAEAEHKDNLKRVADSESRLAEAQKRLAEDRQKAEASKKSLDEAKAKYARAQELLDQAWKQP</sequence>
<accession>A0A1J5TFK3</accession>
<reference evidence="2" key="1">
    <citation type="submission" date="2016-10" db="EMBL/GenBank/DDBJ databases">
        <title>Sequence of Gallionella enrichment culture.</title>
        <authorList>
            <person name="Poehlein A."/>
            <person name="Muehling M."/>
            <person name="Daniel R."/>
        </authorList>
    </citation>
    <scope>NUCLEOTIDE SEQUENCE</scope>
</reference>
<protein>
    <submittedName>
        <fullName evidence="2">Uncharacterized protein</fullName>
    </submittedName>
</protein>
<evidence type="ECO:0000256" key="1">
    <source>
        <dbReference type="SAM" id="MobiDB-lite"/>
    </source>
</evidence>
<proteinExistence type="predicted"/>
<feature type="region of interest" description="Disordered" evidence="1">
    <location>
        <begin position="59"/>
        <end position="79"/>
    </location>
</feature>
<gene>
    <name evidence="2" type="ORF">GALL_06130</name>
</gene>
<evidence type="ECO:0000313" key="2">
    <source>
        <dbReference type="EMBL" id="OIR19729.1"/>
    </source>
</evidence>
<name>A0A1J5TFK3_9ZZZZ</name>